<keyword evidence="5" id="KW-0769">Symport</keyword>
<gene>
    <name evidence="9" type="ORF">HKW67_04290</name>
</gene>
<organism evidence="9 10">
    <name type="scientific">Gemmatimonas groenlandica</name>
    <dbReference type="NCBI Taxonomy" id="2732249"/>
    <lineage>
        <taxon>Bacteria</taxon>
        <taxon>Pseudomonadati</taxon>
        <taxon>Gemmatimonadota</taxon>
        <taxon>Gemmatimonadia</taxon>
        <taxon>Gemmatimonadales</taxon>
        <taxon>Gemmatimonadaceae</taxon>
        <taxon>Gemmatimonas</taxon>
    </lineage>
</organism>
<dbReference type="AlphaFoldDB" id="A0A6M4IJJ0"/>
<dbReference type="Pfam" id="PF00375">
    <property type="entry name" value="SDF"/>
    <property type="match status" value="1"/>
</dbReference>
<comment type="subcellular location">
    <subcellularLocation>
        <location evidence="1">Cell membrane</location>
        <topology evidence="1">Multi-pass membrane protein</topology>
    </subcellularLocation>
</comment>
<dbReference type="FunFam" id="1.10.3860.10:FF:000001">
    <property type="entry name" value="C4-dicarboxylate transport protein"/>
    <property type="match status" value="1"/>
</dbReference>
<name>A0A6M4IJJ0_9BACT</name>
<protein>
    <submittedName>
        <fullName evidence="9">Cation:dicarboxylase symporter family transporter</fullName>
    </submittedName>
</protein>
<evidence type="ECO:0000256" key="5">
    <source>
        <dbReference type="ARBA" id="ARBA00022847"/>
    </source>
</evidence>
<keyword evidence="7 8" id="KW-0472">Membrane</keyword>
<dbReference type="Proteomes" id="UP000500938">
    <property type="component" value="Chromosome"/>
</dbReference>
<feature type="transmembrane region" description="Helical" evidence="8">
    <location>
        <begin position="16"/>
        <end position="41"/>
    </location>
</feature>
<reference evidence="9 10" key="1">
    <citation type="submission" date="2020-05" db="EMBL/GenBank/DDBJ databases">
        <title>Complete genome sequence of Gemmatimonas greenlandica TET16.</title>
        <authorList>
            <person name="Zeng Y."/>
        </authorList>
    </citation>
    <scope>NUCLEOTIDE SEQUENCE [LARGE SCALE GENOMIC DNA]</scope>
    <source>
        <strain evidence="9 10">TET16</strain>
    </source>
</reference>
<evidence type="ECO:0000256" key="3">
    <source>
        <dbReference type="ARBA" id="ARBA00022475"/>
    </source>
</evidence>
<dbReference type="PANTHER" id="PTHR42865">
    <property type="entry name" value="PROTON/GLUTAMATE-ASPARTATE SYMPORTER"/>
    <property type="match status" value="1"/>
</dbReference>
<evidence type="ECO:0000313" key="10">
    <source>
        <dbReference type="Proteomes" id="UP000500938"/>
    </source>
</evidence>
<feature type="transmembrane region" description="Helical" evidence="8">
    <location>
        <begin position="320"/>
        <end position="344"/>
    </location>
</feature>
<dbReference type="GO" id="GO:0005886">
    <property type="term" value="C:plasma membrane"/>
    <property type="evidence" value="ECO:0007669"/>
    <property type="project" value="UniProtKB-SubCell"/>
</dbReference>
<keyword evidence="2" id="KW-0813">Transport</keyword>
<dbReference type="PROSITE" id="PS00714">
    <property type="entry name" value="NA_DICARBOXYL_SYMP_2"/>
    <property type="match status" value="1"/>
</dbReference>
<dbReference type="InterPro" id="IPR036458">
    <property type="entry name" value="Na:dicarbo_symporter_sf"/>
</dbReference>
<keyword evidence="4 8" id="KW-0812">Transmembrane</keyword>
<feature type="transmembrane region" description="Helical" evidence="8">
    <location>
        <begin position="162"/>
        <end position="179"/>
    </location>
</feature>
<feature type="transmembrane region" description="Helical" evidence="8">
    <location>
        <begin position="239"/>
        <end position="258"/>
    </location>
</feature>
<sequence>MAHQSSSASPAATSKGFLGIGFSAWIVISMIVGILIGWLAPDFAPNLKPFANIFLRMIKSLIVPLLFSTLVVGIAGHGDDMKKVGKLALRSIIYFEVVTTAALAIGLIAVNFVKPGLGLSIAPAAGSTEEFKALAAKTPTFASVLEHTVPQSFFEAAAQNEVLQIVFFAIIFAVALSRVEGPSKKIMLDGLQALSEVMFKFVGIVMTYAPIGIGAAIGVTVGKSGLGVLLSLGKLVATLYVSLIVFVLLVLVPVALMARIPIMRFWRTVKEPWLIAFSTASSEAAFPQAMQAMEKFGVPRRIVSFVLPTGYSFNLDGSTLYLAIASVFVAQAAGIDMPIGTQLLMMLTLMLTSKGVAAVPRASLVILSGALAQFNLPLEGIALILGVDAIMDMARTSVNLLGNCLATAVMARWEGELNIPAEEAVVHA</sequence>
<dbReference type="PRINTS" id="PR00173">
    <property type="entry name" value="EDTRNSPORT"/>
</dbReference>
<keyword evidence="3" id="KW-1003">Cell membrane</keyword>
<dbReference type="Gene3D" id="1.10.3860.10">
    <property type="entry name" value="Sodium:dicarboxylate symporter"/>
    <property type="match status" value="1"/>
</dbReference>
<dbReference type="PANTHER" id="PTHR42865:SF7">
    <property type="entry name" value="PROTON_GLUTAMATE-ASPARTATE SYMPORTER"/>
    <property type="match status" value="1"/>
</dbReference>
<dbReference type="InterPro" id="IPR018107">
    <property type="entry name" value="Na-dicarboxylate_symporter_CS"/>
</dbReference>
<keyword evidence="6 8" id="KW-1133">Transmembrane helix</keyword>
<feature type="transmembrane region" description="Helical" evidence="8">
    <location>
        <begin position="199"/>
        <end position="219"/>
    </location>
</feature>
<dbReference type="GO" id="GO:0015293">
    <property type="term" value="F:symporter activity"/>
    <property type="evidence" value="ECO:0007669"/>
    <property type="project" value="UniProtKB-KW"/>
</dbReference>
<proteinExistence type="predicted"/>
<dbReference type="InterPro" id="IPR001991">
    <property type="entry name" value="Na-dicarboxylate_symporter"/>
</dbReference>
<evidence type="ECO:0000256" key="2">
    <source>
        <dbReference type="ARBA" id="ARBA00022448"/>
    </source>
</evidence>
<dbReference type="SUPFAM" id="SSF118215">
    <property type="entry name" value="Proton glutamate symport protein"/>
    <property type="match status" value="1"/>
</dbReference>
<dbReference type="KEGG" id="ggr:HKW67_04290"/>
<evidence type="ECO:0000256" key="7">
    <source>
        <dbReference type="ARBA" id="ARBA00023136"/>
    </source>
</evidence>
<keyword evidence="10" id="KW-1185">Reference proteome</keyword>
<feature type="transmembrane region" description="Helical" evidence="8">
    <location>
        <begin position="53"/>
        <end position="75"/>
    </location>
</feature>
<feature type="transmembrane region" description="Helical" evidence="8">
    <location>
        <begin position="87"/>
        <end position="110"/>
    </location>
</feature>
<accession>A0A6M4IJJ0</accession>
<evidence type="ECO:0000313" key="9">
    <source>
        <dbReference type="EMBL" id="QJR34790.1"/>
    </source>
</evidence>
<dbReference type="RefSeq" id="WP_171224218.1">
    <property type="nucleotide sequence ID" value="NZ_CP053085.1"/>
</dbReference>
<evidence type="ECO:0000256" key="1">
    <source>
        <dbReference type="ARBA" id="ARBA00004651"/>
    </source>
</evidence>
<dbReference type="EMBL" id="CP053085">
    <property type="protein sequence ID" value="QJR34790.1"/>
    <property type="molecule type" value="Genomic_DNA"/>
</dbReference>
<evidence type="ECO:0000256" key="6">
    <source>
        <dbReference type="ARBA" id="ARBA00022989"/>
    </source>
</evidence>
<evidence type="ECO:0000256" key="8">
    <source>
        <dbReference type="SAM" id="Phobius"/>
    </source>
</evidence>
<dbReference type="GO" id="GO:0006835">
    <property type="term" value="P:dicarboxylic acid transport"/>
    <property type="evidence" value="ECO:0007669"/>
    <property type="project" value="TreeGrafter"/>
</dbReference>
<evidence type="ECO:0000256" key="4">
    <source>
        <dbReference type="ARBA" id="ARBA00022692"/>
    </source>
</evidence>
<feature type="transmembrane region" description="Helical" evidence="8">
    <location>
        <begin position="364"/>
        <end position="387"/>
    </location>
</feature>